<evidence type="ECO:0000313" key="2">
    <source>
        <dbReference type="EMBL" id="MBB5718311.1"/>
    </source>
</evidence>
<comment type="caution">
    <text evidence="2">The sequence shown here is derived from an EMBL/GenBank/DDBJ whole genome shotgun (WGS) entry which is preliminary data.</text>
</comment>
<keyword evidence="1" id="KW-1133">Transmembrane helix</keyword>
<dbReference type="AlphaFoldDB" id="A0A840YX62"/>
<evidence type="ECO:0000313" key="3">
    <source>
        <dbReference type="Proteomes" id="UP000554342"/>
    </source>
</evidence>
<keyword evidence="3" id="KW-1185">Reference proteome</keyword>
<reference evidence="2 3" key="1">
    <citation type="submission" date="2020-08" db="EMBL/GenBank/DDBJ databases">
        <title>Genomic Encyclopedia of Type Strains, Phase IV (KMG-IV): sequencing the most valuable type-strain genomes for metagenomic binning, comparative biology and taxonomic classification.</title>
        <authorList>
            <person name="Goeker M."/>
        </authorList>
    </citation>
    <scope>NUCLEOTIDE SEQUENCE [LARGE SCALE GENOMIC DNA]</scope>
    <source>
        <strain evidence="2 3">DSM 27203</strain>
    </source>
</reference>
<gene>
    <name evidence="2" type="ORF">FHR23_001218</name>
</gene>
<dbReference type="EMBL" id="JACIJI010000001">
    <property type="protein sequence ID" value="MBB5718311.1"/>
    <property type="molecule type" value="Genomic_DNA"/>
</dbReference>
<feature type="transmembrane region" description="Helical" evidence="1">
    <location>
        <begin position="39"/>
        <end position="58"/>
    </location>
</feature>
<dbReference type="InterPro" id="IPR021257">
    <property type="entry name" value="DUF2809"/>
</dbReference>
<accession>A0A840YX62</accession>
<dbReference type="Pfam" id="PF10990">
    <property type="entry name" value="DUF2809"/>
    <property type="match status" value="1"/>
</dbReference>
<keyword evidence="1" id="KW-0812">Transmembrane</keyword>
<feature type="transmembrane region" description="Helical" evidence="1">
    <location>
        <begin position="78"/>
        <end position="95"/>
    </location>
</feature>
<protein>
    <recommendedName>
        <fullName evidence="4">DUF2809 domain-containing protein</fullName>
    </recommendedName>
</protein>
<organism evidence="2 3">
    <name type="scientific">Stakelama sediminis</name>
    <dbReference type="NCBI Taxonomy" id="463200"/>
    <lineage>
        <taxon>Bacteria</taxon>
        <taxon>Pseudomonadati</taxon>
        <taxon>Pseudomonadota</taxon>
        <taxon>Alphaproteobacteria</taxon>
        <taxon>Sphingomonadales</taxon>
        <taxon>Sphingomonadaceae</taxon>
        <taxon>Stakelama</taxon>
    </lineage>
</organism>
<evidence type="ECO:0000256" key="1">
    <source>
        <dbReference type="SAM" id="Phobius"/>
    </source>
</evidence>
<proteinExistence type="predicted"/>
<feature type="transmembrane region" description="Helical" evidence="1">
    <location>
        <begin position="6"/>
        <end position="27"/>
    </location>
</feature>
<evidence type="ECO:0008006" key="4">
    <source>
        <dbReference type="Google" id="ProtNLM"/>
    </source>
</evidence>
<dbReference type="Proteomes" id="UP000554342">
    <property type="component" value="Unassembled WGS sequence"/>
</dbReference>
<keyword evidence="1" id="KW-0472">Membrane</keyword>
<sequence>MHDRFVRPFLGDVLAVMLVYAAALTLLRLRPVITAGAAFAFACAIEIGQYFGLVYRLGLGDVAIARIVLGTSFSPGDFPAYGAGAVLALAADRYLPLRAI</sequence>
<name>A0A840YX62_9SPHN</name>
<dbReference type="RefSeq" id="WP_221227354.1">
    <property type="nucleotide sequence ID" value="NZ_BAABIF010000004.1"/>
</dbReference>